<dbReference type="GO" id="GO:0009331">
    <property type="term" value="C:glycerol-3-phosphate dehydrogenase (FAD) complex"/>
    <property type="evidence" value="ECO:0007669"/>
    <property type="project" value="InterPro"/>
</dbReference>
<sequence length="415" mass="42037">MSDVVVIGAGLAGLTAALRLARAGRSVTLATKGPGGLQLSQGTIDVLGYTPERVTRPLDAVAAVAPGHPYASIGADAVGSAVSWLAEALGPDLLVGDASRNYQLPTAVGALRPTALAQPSMIAGDAAGGRSYAVVGVRQLKDFPADLIAGNLARTTAPDGSRLAAHSAFIDLPARRGEADPTPLTYARAMDDEAFADRFARDVAAVAGKADVVALPAVLGVRRSGVWRQVAEVIGRDVCEIPLPPPSVPGLRLYDALLGMARAAGVRFIQGSRIVGFEAADGGTIASVTLAAAGGPRALRASSFVFAPGGFESGALDVDSHGAITEPVFGLPLTATDAGPLIPEVYWGPHPLFEVGVRTDDAGRPAGPDGAAVHPNLYVAGGIIAGAERWREKSGDGIAVATAVRAADHITGGAR</sequence>
<dbReference type="AlphaFoldDB" id="A0A1C0AKN5"/>
<dbReference type="NCBIfam" id="TIGR03378">
    <property type="entry name" value="glycerol3P_GlpB"/>
    <property type="match status" value="1"/>
</dbReference>
<proteinExistence type="predicted"/>
<dbReference type="Pfam" id="PF00890">
    <property type="entry name" value="FAD_binding_2"/>
    <property type="match status" value="1"/>
</dbReference>
<protein>
    <submittedName>
        <fullName evidence="2">Anaerobic glycerol-3-phosphate dehydrogenase subunit B</fullName>
    </submittedName>
</protein>
<keyword evidence="3" id="KW-1185">Reference proteome</keyword>
<dbReference type="InterPro" id="IPR003953">
    <property type="entry name" value="FAD-dep_OxRdtase_2_FAD-bd"/>
</dbReference>
<dbReference type="EMBL" id="MBQD01000022">
    <property type="protein sequence ID" value="OCL33224.1"/>
    <property type="molecule type" value="Genomic_DNA"/>
</dbReference>
<dbReference type="SUPFAM" id="SSF51905">
    <property type="entry name" value="FAD/NAD(P)-binding domain"/>
    <property type="match status" value="1"/>
</dbReference>
<dbReference type="InterPro" id="IPR009158">
    <property type="entry name" value="G3P_DH_GlpB_su"/>
</dbReference>
<evidence type="ECO:0000313" key="3">
    <source>
        <dbReference type="Proteomes" id="UP000093501"/>
    </source>
</evidence>
<comment type="caution">
    <text evidence="2">The sequence shown here is derived from an EMBL/GenBank/DDBJ whole genome shotgun (WGS) entry which is preliminary data.</text>
</comment>
<dbReference type="Gene3D" id="3.50.50.60">
    <property type="entry name" value="FAD/NAD(P)-binding domain"/>
    <property type="match status" value="1"/>
</dbReference>
<organism evidence="2 3">
    <name type="scientific">Tessaracoccus lapidicaptus</name>
    <dbReference type="NCBI Taxonomy" id="1427523"/>
    <lineage>
        <taxon>Bacteria</taxon>
        <taxon>Bacillati</taxon>
        <taxon>Actinomycetota</taxon>
        <taxon>Actinomycetes</taxon>
        <taxon>Propionibacteriales</taxon>
        <taxon>Propionibacteriaceae</taxon>
        <taxon>Tessaracoccus</taxon>
    </lineage>
</organism>
<gene>
    <name evidence="2" type="ORF">BCR15_05155</name>
</gene>
<evidence type="ECO:0000313" key="2">
    <source>
        <dbReference type="EMBL" id="OCL33224.1"/>
    </source>
</evidence>
<dbReference type="InterPro" id="IPR036188">
    <property type="entry name" value="FAD/NAD-bd_sf"/>
</dbReference>
<feature type="domain" description="FAD-dependent oxidoreductase 2 FAD-binding" evidence="1">
    <location>
        <begin position="3"/>
        <end position="397"/>
    </location>
</feature>
<dbReference type="RefSeq" id="WP_068751790.1">
    <property type="nucleotide sequence ID" value="NZ_LR214441.1"/>
</dbReference>
<dbReference type="PRINTS" id="PR00469">
    <property type="entry name" value="PNDRDTASEII"/>
</dbReference>
<evidence type="ECO:0000259" key="1">
    <source>
        <dbReference type="Pfam" id="PF00890"/>
    </source>
</evidence>
<name>A0A1C0AKN5_9ACTN</name>
<reference evidence="3" key="1">
    <citation type="submission" date="2016-07" db="EMBL/GenBank/DDBJ databases">
        <authorList>
            <person name="Florea S."/>
            <person name="Webb J.S."/>
            <person name="Jaromczyk J."/>
            <person name="Schardl C.L."/>
        </authorList>
    </citation>
    <scope>NUCLEOTIDE SEQUENCE [LARGE SCALE GENOMIC DNA]</scope>
    <source>
        <strain evidence="3">IPBSL-7</strain>
    </source>
</reference>
<accession>A0A1C0AKN5</accession>
<dbReference type="PIRSF" id="PIRSF000141">
    <property type="entry name" value="Anaerobic_G3P_dh"/>
    <property type="match status" value="1"/>
</dbReference>
<dbReference type="NCBIfam" id="NF003724">
    <property type="entry name" value="PRK05329.2-3"/>
    <property type="match status" value="1"/>
</dbReference>
<dbReference type="GO" id="GO:0004368">
    <property type="term" value="F:glycerol-3-phosphate dehydrogenase (quinone) activity"/>
    <property type="evidence" value="ECO:0007669"/>
    <property type="project" value="InterPro"/>
</dbReference>
<dbReference type="Proteomes" id="UP000093501">
    <property type="component" value="Unassembled WGS sequence"/>
</dbReference>